<dbReference type="Proteomes" id="UP000325255">
    <property type="component" value="Unassembled WGS sequence"/>
</dbReference>
<evidence type="ECO:0000313" key="5">
    <source>
        <dbReference type="Proteomes" id="UP000325255"/>
    </source>
</evidence>
<dbReference type="OrthoDB" id="5945995at2"/>
<dbReference type="InterPro" id="IPR023346">
    <property type="entry name" value="Lysozyme-like_dom_sf"/>
</dbReference>
<dbReference type="Gene3D" id="1.10.530.10">
    <property type="match status" value="1"/>
</dbReference>
<dbReference type="InterPro" id="IPR008258">
    <property type="entry name" value="Transglycosylase_SLT_dom_1"/>
</dbReference>
<keyword evidence="5" id="KW-1185">Reference proteome</keyword>
<name>A0A5M6J2R6_9PROT</name>
<evidence type="ECO:0000313" key="4">
    <source>
        <dbReference type="EMBL" id="KAA5613888.1"/>
    </source>
</evidence>
<keyword evidence="2" id="KW-0732">Signal</keyword>
<dbReference type="AlphaFoldDB" id="A0A5M6J2R6"/>
<accession>A0A5M6J2R6</accession>
<comment type="caution">
    <text evidence="4">The sequence shown here is derived from an EMBL/GenBank/DDBJ whole genome shotgun (WGS) entry which is preliminary data.</text>
</comment>
<sequence>MSPRALARKAMRPGLPGLALLAAMQGTAAAGPGDACREQAALAERVHGIPSGLLLAIGKRESGRFDPEAGGVLPWPWAVNREGEDRYFTSPEEAIAYVAASQGAGSRSIDVGCFQINLKYHPQAFGSLAEAFDPAANAVYAARFLTQLHGQTGSWETAVAQYHSADPWRGVPYQQAVFATWQGTATAMPAALRPVVATGLRPAMVVRGIRVWTPGSAPAGNGLPRVITP</sequence>
<proteinExistence type="inferred from homology"/>
<feature type="domain" description="Transglycosylase SLT" evidence="3">
    <location>
        <begin position="47"/>
        <end position="164"/>
    </location>
</feature>
<comment type="similarity">
    <text evidence="1">Belongs to the virb1 family.</text>
</comment>
<evidence type="ECO:0000256" key="2">
    <source>
        <dbReference type="SAM" id="SignalP"/>
    </source>
</evidence>
<feature type="signal peptide" evidence="2">
    <location>
        <begin position="1"/>
        <end position="30"/>
    </location>
</feature>
<gene>
    <name evidence="4" type="ORF">F1189_03695</name>
</gene>
<dbReference type="EMBL" id="VWPK01000004">
    <property type="protein sequence ID" value="KAA5613888.1"/>
    <property type="molecule type" value="Genomic_DNA"/>
</dbReference>
<dbReference type="SUPFAM" id="SSF53955">
    <property type="entry name" value="Lysozyme-like"/>
    <property type="match status" value="1"/>
</dbReference>
<evidence type="ECO:0000256" key="1">
    <source>
        <dbReference type="ARBA" id="ARBA00009387"/>
    </source>
</evidence>
<evidence type="ECO:0000259" key="3">
    <source>
        <dbReference type="Pfam" id="PF01464"/>
    </source>
</evidence>
<dbReference type="Pfam" id="PF01464">
    <property type="entry name" value="SLT"/>
    <property type="match status" value="1"/>
</dbReference>
<dbReference type="RefSeq" id="WP_150039272.1">
    <property type="nucleotide sequence ID" value="NZ_OW485601.1"/>
</dbReference>
<protein>
    <submittedName>
        <fullName evidence="4">Lytic transglycosylase domain-containing protein</fullName>
    </submittedName>
</protein>
<feature type="chain" id="PRO_5024462724" evidence="2">
    <location>
        <begin position="31"/>
        <end position="229"/>
    </location>
</feature>
<reference evidence="4 5" key="1">
    <citation type="submission" date="2019-09" db="EMBL/GenBank/DDBJ databases">
        <title>Genome sequence of Rhodovastum atsumiense, a diverse member of the Acetobacteraceae family of non-sulfur purple photosynthetic bacteria.</title>
        <authorList>
            <person name="Meyer T."/>
            <person name="Kyndt J."/>
        </authorList>
    </citation>
    <scope>NUCLEOTIDE SEQUENCE [LARGE SCALE GENOMIC DNA]</scope>
    <source>
        <strain evidence="4 5">DSM 21279</strain>
    </source>
</reference>
<organism evidence="4 5">
    <name type="scientific">Rhodovastum atsumiense</name>
    <dbReference type="NCBI Taxonomy" id="504468"/>
    <lineage>
        <taxon>Bacteria</taxon>
        <taxon>Pseudomonadati</taxon>
        <taxon>Pseudomonadota</taxon>
        <taxon>Alphaproteobacteria</taxon>
        <taxon>Acetobacterales</taxon>
        <taxon>Acetobacteraceae</taxon>
        <taxon>Rhodovastum</taxon>
    </lineage>
</organism>